<dbReference type="WBParaSite" id="TREG1_4040.1">
    <property type="protein sequence ID" value="TREG1_4040.1"/>
    <property type="gene ID" value="TREG1_4040"/>
</dbReference>
<feature type="compositionally biased region" description="Low complexity" evidence="2">
    <location>
        <begin position="94"/>
        <end position="103"/>
    </location>
</feature>
<evidence type="ECO:0000256" key="1">
    <source>
        <dbReference type="SAM" id="Coils"/>
    </source>
</evidence>
<name>A0AA85JJN7_TRIRE</name>
<dbReference type="InterPro" id="IPR058912">
    <property type="entry name" value="HTH_animal"/>
</dbReference>
<dbReference type="Pfam" id="PF26215">
    <property type="entry name" value="HTH_animal"/>
    <property type="match status" value="1"/>
</dbReference>
<evidence type="ECO:0000259" key="3">
    <source>
        <dbReference type="Pfam" id="PF26215"/>
    </source>
</evidence>
<protein>
    <recommendedName>
        <fullName evidence="3">Helix-turn-helix domain-containing protein</fullName>
    </recommendedName>
</protein>
<organism evidence="4 5">
    <name type="scientific">Trichobilharzia regenti</name>
    <name type="common">Nasal bird schistosome</name>
    <dbReference type="NCBI Taxonomy" id="157069"/>
    <lineage>
        <taxon>Eukaryota</taxon>
        <taxon>Metazoa</taxon>
        <taxon>Spiralia</taxon>
        <taxon>Lophotrochozoa</taxon>
        <taxon>Platyhelminthes</taxon>
        <taxon>Trematoda</taxon>
        <taxon>Digenea</taxon>
        <taxon>Strigeidida</taxon>
        <taxon>Schistosomatoidea</taxon>
        <taxon>Schistosomatidae</taxon>
        <taxon>Trichobilharzia</taxon>
    </lineage>
</organism>
<reference evidence="4" key="1">
    <citation type="submission" date="2022-06" db="EMBL/GenBank/DDBJ databases">
        <authorList>
            <person name="Berger JAMES D."/>
            <person name="Berger JAMES D."/>
        </authorList>
    </citation>
    <scope>NUCLEOTIDE SEQUENCE [LARGE SCALE GENOMIC DNA]</scope>
</reference>
<evidence type="ECO:0000313" key="4">
    <source>
        <dbReference type="Proteomes" id="UP000050795"/>
    </source>
</evidence>
<feature type="domain" description="Helix-turn-helix" evidence="3">
    <location>
        <begin position="27"/>
        <end position="84"/>
    </location>
</feature>
<accession>A0AA85JJN7</accession>
<dbReference type="Proteomes" id="UP000050795">
    <property type="component" value="Unassembled WGS sequence"/>
</dbReference>
<keyword evidence="1" id="KW-0175">Coiled coil</keyword>
<dbReference type="AlphaFoldDB" id="A0AA85JJN7"/>
<proteinExistence type="predicted"/>
<evidence type="ECO:0000256" key="2">
    <source>
        <dbReference type="SAM" id="MobiDB-lite"/>
    </source>
</evidence>
<feature type="region of interest" description="Disordered" evidence="2">
    <location>
        <begin position="92"/>
        <end position="139"/>
    </location>
</feature>
<feature type="compositionally biased region" description="Basic and acidic residues" evidence="2">
    <location>
        <begin position="104"/>
        <end position="123"/>
    </location>
</feature>
<dbReference type="PANTHER" id="PTHR21301">
    <property type="entry name" value="REVERSE TRANSCRIPTASE"/>
    <property type="match status" value="1"/>
</dbReference>
<evidence type="ECO:0000313" key="5">
    <source>
        <dbReference type="WBParaSite" id="TREG1_4040.1"/>
    </source>
</evidence>
<dbReference type="PANTHER" id="PTHR21301:SF11">
    <property type="entry name" value="GIY-YIG DOMAIN-CONTAINING PROTEIN"/>
    <property type="match status" value="1"/>
</dbReference>
<reference evidence="5" key="2">
    <citation type="submission" date="2023-11" db="UniProtKB">
        <authorList>
            <consortium name="WormBaseParasite"/>
        </authorList>
    </citation>
    <scope>IDENTIFICATION</scope>
</reference>
<keyword evidence="4" id="KW-1185">Reference proteome</keyword>
<feature type="coiled-coil region" evidence="1">
    <location>
        <begin position="44"/>
        <end position="71"/>
    </location>
</feature>
<sequence length="160" mass="18737">MLDCRVKRREDGKLNTSVYRKPTHSNRYLDFRSSHHMSVKIRLVKCLGNRAQKLRSTKENLRQEVRHMRETLKLNNYADKLVRKYVGKCKNKINNDSSDSDNNTDMHVKHAQDNDNTNHKDSKSSLVIPYKEGTSETTSRWRILNNAGRNKSSIQTHKLN</sequence>